<evidence type="ECO:0000256" key="1">
    <source>
        <dbReference type="SAM" id="MobiDB-lite"/>
    </source>
</evidence>
<accession>A0A067KTK2</accession>
<organism evidence="2 3">
    <name type="scientific">Jatropha curcas</name>
    <name type="common">Barbados nut</name>
    <dbReference type="NCBI Taxonomy" id="180498"/>
    <lineage>
        <taxon>Eukaryota</taxon>
        <taxon>Viridiplantae</taxon>
        <taxon>Streptophyta</taxon>
        <taxon>Embryophyta</taxon>
        <taxon>Tracheophyta</taxon>
        <taxon>Spermatophyta</taxon>
        <taxon>Magnoliopsida</taxon>
        <taxon>eudicotyledons</taxon>
        <taxon>Gunneridae</taxon>
        <taxon>Pentapetalae</taxon>
        <taxon>rosids</taxon>
        <taxon>fabids</taxon>
        <taxon>Malpighiales</taxon>
        <taxon>Euphorbiaceae</taxon>
        <taxon>Crotonoideae</taxon>
        <taxon>Jatropheae</taxon>
        <taxon>Jatropha</taxon>
    </lineage>
</organism>
<protein>
    <submittedName>
        <fullName evidence="2">Uncharacterized protein</fullName>
    </submittedName>
</protein>
<dbReference type="EMBL" id="KK914349">
    <property type="protein sequence ID" value="KDP39487.1"/>
    <property type="molecule type" value="Genomic_DNA"/>
</dbReference>
<name>A0A067KTK2_JATCU</name>
<evidence type="ECO:0000313" key="2">
    <source>
        <dbReference type="EMBL" id="KDP39487.1"/>
    </source>
</evidence>
<proteinExistence type="predicted"/>
<sequence>MGSSSDEDVQVLHDQSGDKYTEDVDSRVGEAREGMRMTEPLDEDAIMMYEESFQLGFRFRLSEPLKSFFNEYHITISQLHRNGLRFLCGIIELARRDGYNVTARMIRELYHFPVRPNEGPLFPSGEEQL</sequence>
<dbReference type="AlphaFoldDB" id="A0A067KTK2"/>
<feature type="region of interest" description="Disordered" evidence="1">
    <location>
        <begin position="1"/>
        <end position="39"/>
    </location>
</feature>
<dbReference type="Proteomes" id="UP000027138">
    <property type="component" value="Unassembled WGS sequence"/>
</dbReference>
<evidence type="ECO:0000313" key="3">
    <source>
        <dbReference type="Proteomes" id="UP000027138"/>
    </source>
</evidence>
<gene>
    <name evidence="2" type="ORF">JCGZ_04151</name>
</gene>
<reference evidence="2 3" key="1">
    <citation type="journal article" date="2014" name="PLoS ONE">
        <title>Global Analysis of Gene Expression Profiles in Physic Nut (Jatropha curcas L.) Seedlings Exposed to Salt Stress.</title>
        <authorList>
            <person name="Zhang L."/>
            <person name="Zhang C."/>
            <person name="Wu P."/>
            <person name="Chen Y."/>
            <person name="Li M."/>
            <person name="Jiang H."/>
            <person name="Wu G."/>
        </authorList>
    </citation>
    <scope>NUCLEOTIDE SEQUENCE [LARGE SCALE GENOMIC DNA]</scope>
    <source>
        <strain evidence="3">cv. GZQX0401</strain>
        <tissue evidence="2">Young leaves</tissue>
    </source>
</reference>
<feature type="compositionally biased region" description="Basic and acidic residues" evidence="1">
    <location>
        <begin position="15"/>
        <end position="36"/>
    </location>
</feature>
<keyword evidence="3" id="KW-1185">Reference proteome</keyword>